<proteinExistence type="predicted"/>
<organism evidence="1">
    <name type="scientific">Cladocopium goreaui</name>
    <dbReference type="NCBI Taxonomy" id="2562237"/>
    <lineage>
        <taxon>Eukaryota</taxon>
        <taxon>Sar</taxon>
        <taxon>Alveolata</taxon>
        <taxon>Dinophyceae</taxon>
        <taxon>Suessiales</taxon>
        <taxon>Symbiodiniaceae</taxon>
        <taxon>Cladocopium</taxon>
    </lineage>
</organism>
<dbReference type="AlphaFoldDB" id="A0A9P1CMW0"/>
<evidence type="ECO:0000313" key="1">
    <source>
        <dbReference type="EMBL" id="CAI3994345.1"/>
    </source>
</evidence>
<name>A0A9P1CMW0_9DINO</name>
<comment type="caution">
    <text evidence="1">The sequence shown here is derived from an EMBL/GenBank/DDBJ whole genome shotgun (WGS) entry which is preliminary data.</text>
</comment>
<dbReference type="EMBL" id="CAMXCT010001940">
    <property type="protein sequence ID" value="CAI3994345.1"/>
    <property type="molecule type" value="Genomic_DNA"/>
</dbReference>
<accession>A0A9P1CMW0</accession>
<evidence type="ECO:0000313" key="2">
    <source>
        <dbReference type="EMBL" id="CAL1147720.1"/>
    </source>
</evidence>
<gene>
    <name evidence="1" type="ORF">C1SCF055_LOCUS20996</name>
</gene>
<protein>
    <submittedName>
        <fullName evidence="1">Uncharacterized protein</fullName>
    </submittedName>
</protein>
<sequence length="160" mass="17654">MLAKIRSEEFENNFFVGDAFLEKPTPGKESAAGCILDKVVAIVKENAMTDSATVNELQVDLAACCTHDSQDCVADVSSAYALLEAVNRQQLDAQTTAPKVAAMLIRAVEKRSSEEKIRGSFSRGHTSFDFLNMFMIVFLDFPSDDYDTKRSCICSRETCC</sequence>
<evidence type="ECO:0000313" key="3">
    <source>
        <dbReference type="Proteomes" id="UP001152797"/>
    </source>
</evidence>
<reference evidence="1" key="1">
    <citation type="submission" date="2022-10" db="EMBL/GenBank/DDBJ databases">
        <authorList>
            <person name="Chen Y."/>
            <person name="Dougan E. K."/>
            <person name="Chan C."/>
            <person name="Rhodes N."/>
            <person name="Thang M."/>
        </authorList>
    </citation>
    <scope>NUCLEOTIDE SEQUENCE</scope>
</reference>
<dbReference type="Proteomes" id="UP001152797">
    <property type="component" value="Unassembled WGS sequence"/>
</dbReference>
<dbReference type="OrthoDB" id="10619513at2759"/>
<dbReference type="EMBL" id="CAMXCT020001940">
    <property type="protein sequence ID" value="CAL1147720.1"/>
    <property type="molecule type" value="Genomic_DNA"/>
</dbReference>
<keyword evidence="3" id="KW-1185">Reference proteome</keyword>
<dbReference type="EMBL" id="CAMXCT030001940">
    <property type="protein sequence ID" value="CAL4781657.1"/>
    <property type="molecule type" value="Genomic_DNA"/>
</dbReference>
<reference evidence="2" key="2">
    <citation type="submission" date="2024-04" db="EMBL/GenBank/DDBJ databases">
        <authorList>
            <person name="Chen Y."/>
            <person name="Shah S."/>
            <person name="Dougan E. K."/>
            <person name="Thang M."/>
            <person name="Chan C."/>
        </authorList>
    </citation>
    <scope>NUCLEOTIDE SEQUENCE [LARGE SCALE GENOMIC DNA]</scope>
</reference>